<evidence type="ECO:0000313" key="11">
    <source>
        <dbReference type="Proteomes" id="UP000070260"/>
    </source>
</evidence>
<gene>
    <name evidence="10" type="ORF">JFP838_02235</name>
</gene>
<dbReference type="Pfam" id="PF13520">
    <property type="entry name" value="AA_permease_2"/>
    <property type="match status" value="1"/>
</dbReference>
<keyword evidence="3" id="KW-0813">Transport</keyword>
<dbReference type="GO" id="GO:0006865">
    <property type="term" value="P:amino acid transport"/>
    <property type="evidence" value="ECO:0007669"/>
    <property type="project" value="UniProtKB-KW"/>
</dbReference>
<evidence type="ECO:0000256" key="9">
    <source>
        <dbReference type="SAM" id="Phobius"/>
    </source>
</evidence>
<keyword evidence="4" id="KW-1003">Cell membrane</keyword>
<feature type="transmembrane region" description="Helical" evidence="9">
    <location>
        <begin position="283"/>
        <end position="306"/>
    </location>
</feature>
<dbReference type="Gene3D" id="1.20.1740.10">
    <property type="entry name" value="Amino acid/polyamine transporter I"/>
    <property type="match status" value="1"/>
</dbReference>
<feature type="transmembrane region" description="Helical" evidence="9">
    <location>
        <begin position="208"/>
        <end position="227"/>
    </location>
</feature>
<dbReference type="EMBL" id="CP010994">
    <property type="protein sequence ID" value="AMN34618.1"/>
    <property type="molecule type" value="Genomic_DNA"/>
</dbReference>
<feature type="transmembrane region" description="Helical" evidence="9">
    <location>
        <begin position="38"/>
        <end position="63"/>
    </location>
</feature>
<keyword evidence="6" id="KW-0029">Amino-acid transport</keyword>
<dbReference type="OrthoDB" id="178667at2"/>
<dbReference type="InterPro" id="IPR002293">
    <property type="entry name" value="AA/rel_permease1"/>
</dbReference>
<organism evidence="10 11">
    <name type="scientific">Clostridium perfringens</name>
    <dbReference type="NCBI Taxonomy" id="1502"/>
    <lineage>
        <taxon>Bacteria</taxon>
        <taxon>Bacillati</taxon>
        <taxon>Bacillota</taxon>
        <taxon>Clostridia</taxon>
        <taxon>Eubacteriales</taxon>
        <taxon>Clostridiaceae</taxon>
        <taxon>Clostridium</taxon>
    </lineage>
</organism>
<dbReference type="PATRIC" id="fig|1502.177.peg.428"/>
<feature type="transmembrane region" description="Helical" evidence="9">
    <location>
        <begin position="239"/>
        <end position="263"/>
    </location>
</feature>
<evidence type="ECO:0000256" key="8">
    <source>
        <dbReference type="ARBA" id="ARBA00023136"/>
    </source>
</evidence>
<dbReference type="RefSeq" id="WP_061426320.1">
    <property type="nucleotide sequence ID" value="NZ_CABPRK010000002.1"/>
</dbReference>
<evidence type="ECO:0000256" key="5">
    <source>
        <dbReference type="ARBA" id="ARBA00022692"/>
    </source>
</evidence>
<evidence type="ECO:0000256" key="4">
    <source>
        <dbReference type="ARBA" id="ARBA00022475"/>
    </source>
</evidence>
<dbReference type="InterPro" id="IPR004754">
    <property type="entry name" value="Amino_acid_antiprt"/>
</dbReference>
<feature type="transmembrane region" description="Helical" evidence="9">
    <location>
        <begin position="338"/>
        <end position="357"/>
    </location>
</feature>
<evidence type="ECO:0000256" key="6">
    <source>
        <dbReference type="ARBA" id="ARBA00022970"/>
    </source>
</evidence>
<proteinExistence type="inferred from homology"/>
<feature type="transmembrane region" description="Helical" evidence="9">
    <location>
        <begin position="84"/>
        <end position="106"/>
    </location>
</feature>
<feature type="transmembrane region" description="Helical" evidence="9">
    <location>
        <begin position="363"/>
        <end position="383"/>
    </location>
</feature>
<feature type="transmembrane region" description="Helical" evidence="9">
    <location>
        <begin position="426"/>
        <end position="442"/>
    </location>
</feature>
<sequence length="481" mass="52726">MNDNKKLGVIALAGVVISAMLGGGVYNLPQNMAQSASAGAILISWIITGIGIWFIANTFRILAAARPDATTGIYTYGELGFGKFTGFLMAWGYWICNSFANVGYAVLLMDSLNYFFPPYFKGGNNWLSIACGSIVLWIIFFIVLAGVKQASALNVIGTIGKLLPLAIFLLVLLFSFRFSTFFTDFWGLKTVAKVHDTNLGGILPQVKSTMLVTLWVFTGIEGAVVVSGRAKSQKDVSKATFLGFITCLLIYTLLSLLPLGVYSQGEISKMAPPSTAAVLMDLIGNWGSIIMNLGVIIAILSSWLIWTVMLSELPFAAAQSGTFPKIFAKENKNESPSFSLLASTIIMQIILILVHFAGNAWNMMLSITSVMALPCYLVSTLYLFKITYKNENYPTDIFAKRKYAMITAILGSIYGVWLIYAAGINYMLIAIVIYALGIPVFIKARHETSPNEKEFTKAERYFAIVLIILALIGLVYLFKFM</sequence>
<name>A0A127EF91_CLOPF</name>
<dbReference type="NCBIfam" id="TIGR00905">
    <property type="entry name" value="2A0302"/>
    <property type="match status" value="1"/>
</dbReference>
<keyword evidence="7 9" id="KW-1133">Transmembrane helix</keyword>
<dbReference type="PANTHER" id="PTHR42770">
    <property type="entry name" value="AMINO ACID TRANSPORTER-RELATED"/>
    <property type="match status" value="1"/>
</dbReference>
<evidence type="ECO:0000256" key="1">
    <source>
        <dbReference type="ARBA" id="ARBA00004651"/>
    </source>
</evidence>
<keyword evidence="8 9" id="KW-0472">Membrane</keyword>
<dbReference type="GO" id="GO:0005886">
    <property type="term" value="C:plasma membrane"/>
    <property type="evidence" value="ECO:0007669"/>
    <property type="project" value="UniProtKB-SubCell"/>
</dbReference>
<protein>
    <submittedName>
        <fullName evidence="10">Arginine:agmatine antiporter</fullName>
    </submittedName>
</protein>
<evidence type="ECO:0000256" key="3">
    <source>
        <dbReference type="ARBA" id="ARBA00022448"/>
    </source>
</evidence>
<evidence type="ECO:0000313" key="10">
    <source>
        <dbReference type="EMBL" id="AMN34618.1"/>
    </source>
</evidence>
<feature type="transmembrane region" description="Helical" evidence="9">
    <location>
        <begin position="159"/>
        <end position="178"/>
    </location>
</feature>
<evidence type="ECO:0000256" key="7">
    <source>
        <dbReference type="ARBA" id="ARBA00022989"/>
    </source>
</evidence>
<dbReference type="InterPro" id="IPR050367">
    <property type="entry name" value="APC_superfamily"/>
</dbReference>
<feature type="transmembrane region" description="Helical" evidence="9">
    <location>
        <begin position="7"/>
        <end position="26"/>
    </location>
</feature>
<comment type="subcellular location">
    <subcellularLocation>
        <location evidence="1">Cell membrane</location>
        <topology evidence="1">Multi-pass membrane protein</topology>
    </subcellularLocation>
</comment>
<accession>A0A127EF91</accession>
<feature type="transmembrane region" description="Helical" evidence="9">
    <location>
        <begin position="126"/>
        <end position="147"/>
    </location>
</feature>
<reference evidence="10 11" key="1">
    <citation type="journal article" date="2016" name="PLoS ONE">
        <title>Plasmid Characterization and Chromosome Analysis of Two netF+ Clostridium perfringens Isolates Associated with Foal and Canine Necrotizing Enteritis.</title>
        <authorList>
            <person name="Mehdizadeh Gohari I."/>
            <person name="Kropinski A.M."/>
            <person name="Weese S.J."/>
            <person name="Parreira V.R."/>
            <person name="Whitehead A.E."/>
            <person name="Boerlin P."/>
            <person name="Prescott J.F."/>
        </authorList>
    </citation>
    <scope>NUCLEOTIDE SEQUENCE [LARGE SCALE GENOMIC DNA]</scope>
    <source>
        <strain evidence="10 11">JP838</strain>
    </source>
</reference>
<comment type="similarity">
    <text evidence="2">Belongs to the amino acid-polyamine-organocation (APC) superfamily. Basic amino acid/polyamine antiporter (APA) (TC 2.A.3.2) family.</text>
</comment>
<dbReference type="PANTHER" id="PTHR42770:SF4">
    <property type="entry name" value="ARGININE_ORNITHINE ANTIPORTER-RELATED"/>
    <property type="match status" value="1"/>
</dbReference>
<dbReference type="AlphaFoldDB" id="A0A127EF91"/>
<dbReference type="GO" id="GO:0022857">
    <property type="term" value="F:transmembrane transporter activity"/>
    <property type="evidence" value="ECO:0007669"/>
    <property type="project" value="InterPro"/>
</dbReference>
<dbReference type="Proteomes" id="UP000070260">
    <property type="component" value="Chromosome"/>
</dbReference>
<feature type="transmembrane region" description="Helical" evidence="9">
    <location>
        <begin position="462"/>
        <end position="478"/>
    </location>
</feature>
<keyword evidence="5 9" id="KW-0812">Transmembrane</keyword>
<evidence type="ECO:0000256" key="2">
    <source>
        <dbReference type="ARBA" id="ARBA00008220"/>
    </source>
</evidence>
<dbReference type="PIRSF" id="PIRSF006060">
    <property type="entry name" value="AA_transporter"/>
    <property type="match status" value="1"/>
</dbReference>
<feature type="transmembrane region" description="Helical" evidence="9">
    <location>
        <begin position="403"/>
        <end position="420"/>
    </location>
</feature>